<keyword evidence="2" id="KW-0472">Membrane</keyword>
<keyword evidence="4" id="KW-1185">Reference proteome</keyword>
<keyword evidence="2" id="KW-0812">Transmembrane</keyword>
<feature type="compositionally biased region" description="Low complexity" evidence="1">
    <location>
        <begin position="320"/>
        <end position="356"/>
    </location>
</feature>
<evidence type="ECO:0000313" key="3">
    <source>
        <dbReference type="EMBL" id="MCB5183510.1"/>
    </source>
</evidence>
<reference evidence="3 4" key="1">
    <citation type="submission" date="2021-10" db="EMBL/GenBank/DDBJ databases">
        <title>Streptomyces sp. strain SMC 277, a novel streptomycete isolated from soil.</title>
        <authorList>
            <person name="Chanama M."/>
        </authorList>
    </citation>
    <scope>NUCLEOTIDE SEQUENCE [LARGE SCALE GENOMIC DNA]</scope>
    <source>
        <strain evidence="3 4">SMC 277</strain>
    </source>
</reference>
<dbReference type="Proteomes" id="UP001199054">
    <property type="component" value="Unassembled WGS sequence"/>
</dbReference>
<keyword evidence="2" id="KW-1133">Transmembrane helix</keyword>
<accession>A0ABS8BFV8</accession>
<feature type="compositionally biased region" description="Gly residues" evidence="1">
    <location>
        <begin position="251"/>
        <end position="271"/>
    </location>
</feature>
<feature type="region of interest" description="Disordered" evidence="1">
    <location>
        <begin position="307"/>
        <end position="356"/>
    </location>
</feature>
<feature type="transmembrane region" description="Helical" evidence="2">
    <location>
        <begin position="177"/>
        <end position="197"/>
    </location>
</feature>
<dbReference type="EMBL" id="JAJAUY010000240">
    <property type="protein sequence ID" value="MCB5183510.1"/>
    <property type="molecule type" value="Genomic_DNA"/>
</dbReference>
<organism evidence="3 4">
    <name type="scientific">Streptomyces antimicrobicus</name>
    <dbReference type="NCBI Taxonomy" id="2883108"/>
    <lineage>
        <taxon>Bacteria</taxon>
        <taxon>Bacillati</taxon>
        <taxon>Actinomycetota</taxon>
        <taxon>Actinomycetes</taxon>
        <taxon>Kitasatosporales</taxon>
        <taxon>Streptomycetaceae</taxon>
        <taxon>Streptomyces</taxon>
    </lineage>
</organism>
<feature type="transmembrane region" description="Helical" evidence="2">
    <location>
        <begin position="144"/>
        <end position="165"/>
    </location>
</feature>
<name>A0ABS8BFV8_9ACTN</name>
<proteinExistence type="predicted"/>
<dbReference type="RefSeq" id="WP_226731021.1">
    <property type="nucleotide sequence ID" value="NZ_JAJAUY010000240.1"/>
</dbReference>
<sequence>MTVLAVLVWVAVLVSSVGLARAVTGTRPGVSVWAPQVHDLSEAAFLAGGPGRVVDTALVSLHSDGRMIIGGPGIVQFRPGARAVEPAELAVAHACLAAPSGGLGQVRHDAMRHPAVQEIGDALAARGLLAPAGSGGRRRRGQRWGAVQAGLCVAAIPLSILATFVELAVRDGSGVPFVFLVTPALVVGIVLGTRYAARARSRTTPAGRQALAGVRAFHRADRAPHVRTALYGPRAVEDPVLRAHLVAAGRSGPGTGPGRGPGSGSSSGGDDGAADAVPVVWCAGVDGSGPSGCGSTSGHACGAGGRSGGSSCGGAGGSGCASAGSGCASSPSSCGGSSGSSCGSSSSSSCGGSSSS</sequence>
<evidence type="ECO:0000256" key="2">
    <source>
        <dbReference type="SAM" id="Phobius"/>
    </source>
</evidence>
<dbReference type="InterPro" id="IPR026467">
    <property type="entry name" value="Ser/Gly_Cys_C_dom"/>
</dbReference>
<evidence type="ECO:0000256" key="1">
    <source>
        <dbReference type="SAM" id="MobiDB-lite"/>
    </source>
</evidence>
<feature type="region of interest" description="Disordered" evidence="1">
    <location>
        <begin position="248"/>
        <end position="272"/>
    </location>
</feature>
<gene>
    <name evidence="3" type="ORF">LG632_29665</name>
</gene>
<feature type="compositionally biased region" description="Gly residues" evidence="1">
    <location>
        <begin position="307"/>
        <end position="319"/>
    </location>
</feature>
<comment type="caution">
    <text evidence="3">The sequence shown here is derived from an EMBL/GenBank/DDBJ whole genome shotgun (WGS) entry which is preliminary data.</text>
</comment>
<dbReference type="NCBIfam" id="TIGR04222">
    <property type="entry name" value="near_uncomplex"/>
    <property type="match status" value="1"/>
</dbReference>
<evidence type="ECO:0000313" key="4">
    <source>
        <dbReference type="Proteomes" id="UP001199054"/>
    </source>
</evidence>
<protein>
    <submittedName>
        <fullName evidence="3">TIGR04222 domain-containing membrane protein</fullName>
    </submittedName>
</protein>